<protein>
    <submittedName>
        <fullName evidence="1">(thale cress) hypothetical protein</fullName>
    </submittedName>
</protein>
<accession>A0A7G2F9T6</accession>
<reference evidence="1 2" key="1">
    <citation type="submission" date="2020-09" db="EMBL/GenBank/DDBJ databases">
        <authorList>
            <person name="Ashkenazy H."/>
        </authorList>
    </citation>
    <scope>NUCLEOTIDE SEQUENCE [LARGE SCALE GENOMIC DNA]</scope>
    <source>
        <strain evidence="2">cv. Cdm-0</strain>
    </source>
</reference>
<name>A0A7G2F9T6_ARATH</name>
<organism evidence="1 2">
    <name type="scientific">Arabidopsis thaliana</name>
    <name type="common">Mouse-ear cress</name>
    <dbReference type="NCBI Taxonomy" id="3702"/>
    <lineage>
        <taxon>Eukaryota</taxon>
        <taxon>Viridiplantae</taxon>
        <taxon>Streptophyta</taxon>
        <taxon>Embryophyta</taxon>
        <taxon>Tracheophyta</taxon>
        <taxon>Spermatophyta</taxon>
        <taxon>Magnoliopsida</taxon>
        <taxon>eudicotyledons</taxon>
        <taxon>Gunneridae</taxon>
        <taxon>Pentapetalae</taxon>
        <taxon>rosids</taxon>
        <taxon>malvids</taxon>
        <taxon>Brassicales</taxon>
        <taxon>Brassicaceae</taxon>
        <taxon>Camelineae</taxon>
        <taxon>Arabidopsis</taxon>
    </lineage>
</organism>
<evidence type="ECO:0000313" key="1">
    <source>
        <dbReference type="EMBL" id="CAD5330601.1"/>
    </source>
</evidence>
<proteinExistence type="predicted"/>
<dbReference type="EMBL" id="LR881470">
    <property type="protein sequence ID" value="CAD5330601.1"/>
    <property type="molecule type" value="Genomic_DNA"/>
</dbReference>
<evidence type="ECO:0000313" key="2">
    <source>
        <dbReference type="Proteomes" id="UP000516314"/>
    </source>
</evidence>
<sequence>MQVFCLEHIAYMGEYGIPGFPSSSGLLCSSVTSITVIGLVHWSFCDYVEYIRIHPLVTLKFRLFELPLL</sequence>
<dbReference type="AlphaFoldDB" id="A0A7G2F9T6"/>
<dbReference type="Proteomes" id="UP000516314">
    <property type="component" value="Chromosome 5"/>
</dbReference>
<gene>
    <name evidence="1" type="ORF">AT9943_LOCUS18129</name>
</gene>